<accession>A0A2P8DB88</accession>
<organism evidence="9 10">
    <name type="scientific">Taibaiella chishuiensis</name>
    <dbReference type="NCBI Taxonomy" id="1434707"/>
    <lineage>
        <taxon>Bacteria</taxon>
        <taxon>Pseudomonadati</taxon>
        <taxon>Bacteroidota</taxon>
        <taxon>Chitinophagia</taxon>
        <taxon>Chitinophagales</taxon>
        <taxon>Chitinophagaceae</taxon>
        <taxon>Taibaiella</taxon>
    </lineage>
</organism>
<evidence type="ECO:0000313" key="9">
    <source>
        <dbReference type="EMBL" id="PSK94480.1"/>
    </source>
</evidence>
<dbReference type="GO" id="GO:0006302">
    <property type="term" value="P:double-strand break repair"/>
    <property type="evidence" value="ECO:0007669"/>
    <property type="project" value="TreeGrafter"/>
</dbReference>
<dbReference type="Proteomes" id="UP000240572">
    <property type="component" value="Unassembled WGS sequence"/>
</dbReference>
<keyword evidence="10" id="KW-1185">Reference proteome</keyword>
<dbReference type="GO" id="GO:0006310">
    <property type="term" value="P:DNA recombination"/>
    <property type="evidence" value="ECO:0007669"/>
    <property type="project" value="UniProtKB-UniRule"/>
</dbReference>
<dbReference type="InterPro" id="IPR012340">
    <property type="entry name" value="NA-bd_OB-fold"/>
</dbReference>
<comment type="function">
    <text evidence="7">Involved in DNA repair and RecF pathway recombination.</text>
</comment>
<dbReference type="InterPro" id="IPR022572">
    <property type="entry name" value="DNA_rep/recomb_RecO_N"/>
</dbReference>
<comment type="similarity">
    <text evidence="1 7">Belongs to the RecO family.</text>
</comment>
<dbReference type="InterPro" id="IPR003717">
    <property type="entry name" value="RecO"/>
</dbReference>
<evidence type="ECO:0000256" key="3">
    <source>
        <dbReference type="ARBA" id="ARBA00022763"/>
    </source>
</evidence>
<dbReference type="EMBL" id="PYGD01000001">
    <property type="protein sequence ID" value="PSK94480.1"/>
    <property type="molecule type" value="Genomic_DNA"/>
</dbReference>
<evidence type="ECO:0000256" key="5">
    <source>
        <dbReference type="ARBA" id="ARBA00023204"/>
    </source>
</evidence>
<dbReference type="RefSeq" id="WP_106521182.1">
    <property type="nucleotide sequence ID" value="NZ_PYGD01000001.1"/>
</dbReference>
<reference evidence="9 10" key="1">
    <citation type="submission" date="2018-03" db="EMBL/GenBank/DDBJ databases">
        <title>Genomic Encyclopedia of Type Strains, Phase III (KMG-III): the genomes of soil and plant-associated and newly described type strains.</title>
        <authorList>
            <person name="Whitman W."/>
        </authorList>
    </citation>
    <scope>NUCLEOTIDE SEQUENCE [LARGE SCALE GENOMIC DNA]</scope>
    <source>
        <strain evidence="9 10">CGMCC 1.12700</strain>
    </source>
</reference>
<evidence type="ECO:0000256" key="2">
    <source>
        <dbReference type="ARBA" id="ARBA00021310"/>
    </source>
</evidence>
<comment type="caution">
    <text evidence="9">The sequence shown here is derived from an EMBL/GenBank/DDBJ whole genome shotgun (WGS) entry which is preliminary data.</text>
</comment>
<keyword evidence="3 7" id="KW-0227">DNA damage</keyword>
<keyword evidence="5 7" id="KW-0234">DNA repair</keyword>
<dbReference type="PANTHER" id="PTHR33991">
    <property type="entry name" value="DNA REPAIR PROTEIN RECO"/>
    <property type="match status" value="1"/>
</dbReference>
<dbReference type="Pfam" id="PF02565">
    <property type="entry name" value="RecO_C"/>
    <property type="match status" value="1"/>
</dbReference>
<evidence type="ECO:0000259" key="8">
    <source>
        <dbReference type="Pfam" id="PF11967"/>
    </source>
</evidence>
<dbReference type="OrthoDB" id="9789152at2"/>
<dbReference type="InterPro" id="IPR037278">
    <property type="entry name" value="ARFGAP/RecO"/>
</dbReference>
<sequence>MLHKTKGIVLRTIKYGETSVICSVFTELLGLQSYMIKGVRTTKSRTSKANLLFSSSMLDMVVYLQPQKNLQLVKEFQAAYLYRTMQEHVAKNGVAVFAMEILMQLIADHDPAPELFAFTEGFLKQLDARPVQDIANFPLFFLIQAGRLAGYHLSGNYTPDTPYADLHEGRYTASLSILPPFIEGAEADTISRLNAAPDLDTIVGIRLSNTERRQALDHFITFLQLHVAHFRELKSLPVLTAILY</sequence>
<dbReference type="SUPFAM" id="SSF50249">
    <property type="entry name" value="Nucleic acid-binding proteins"/>
    <property type="match status" value="1"/>
</dbReference>
<keyword evidence="4 7" id="KW-0233">DNA recombination</keyword>
<dbReference type="Pfam" id="PF11967">
    <property type="entry name" value="RecO_N"/>
    <property type="match status" value="1"/>
</dbReference>
<dbReference type="AlphaFoldDB" id="A0A2P8DB88"/>
<evidence type="ECO:0000256" key="7">
    <source>
        <dbReference type="HAMAP-Rule" id="MF_00201"/>
    </source>
</evidence>
<evidence type="ECO:0000256" key="4">
    <source>
        <dbReference type="ARBA" id="ARBA00023172"/>
    </source>
</evidence>
<evidence type="ECO:0000256" key="1">
    <source>
        <dbReference type="ARBA" id="ARBA00007452"/>
    </source>
</evidence>
<protein>
    <recommendedName>
        <fullName evidence="2 7">DNA repair protein RecO</fullName>
    </recommendedName>
    <alternativeName>
        <fullName evidence="6 7">Recombination protein O</fullName>
    </alternativeName>
</protein>
<dbReference type="SUPFAM" id="SSF57863">
    <property type="entry name" value="ArfGap/RecO-like zinc finger"/>
    <property type="match status" value="1"/>
</dbReference>
<dbReference type="HAMAP" id="MF_00201">
    <property type="entry name" value="RecO"/>
    <property type="match status" value="1"/>
</dbReference>
<dbReference type="NCBIfam" id="TIGR00613">
    <property type="entry name" value="reco"/>
    <property type="match status" value="1"/>
</dbReference>
<dbReference type="PANTHER" id="PTHR33991:SF1">
    <property type="entry name" value="DNA REPAIR PROTEIN RECO"/>
    <property type="match status" value="1"/>
</dbReference>
<gene>
    <name evidence="7" type="primary">recO</name>
    <name evidence="9" type="ORF">B0I18_101636</name>
</gene>
<evidence type="ECO:0000256" key="6">
    <source>
        <dbReference type="ARBA" id="ARBA00033409"/>
    </source>
</evidence>
<evidence type="ECO:0000313" key="10">
    <source>
        <dbReference type="Proteomes" id="UP000240572"/>
    </source>
</evidence>
<feature type="domain" description="DNA replication/recombination mediator RecO N-terminal" evidence="8">
    <location>
        <begin position="1"/>
        <end position="78"/>
    </location>
</feature>
<dbReference type="InterPro" id="IPR042242">
    <property type="entry name" value="RecO_C"/>
</dbReference>
<name>A0A2P8DB88_9BACT</name>
<dbReference type="GO" id="GO:0043590">
    <property type="term" value="C:bacterial nucleoid"/>
    <property type="evidence" value="ECO:0007669"/>
    <property type="project" value="TreeGrafter"/>
</dbReference>
<proteinExistence type="inferred from homology"/>
<dbReference type="Gene3D" id="2.40.50.140">
    <property type="entry name" value="Nucleic acid-binding proteins"/>
    <property type="match status" value="1"/>
</dbReference>
<dbReference type="Gene3D" id="1.20.1440.120">
    <property type="entry name" value="Recombination protein O, C-terminal domain"/>
    <property type="match status" value="1"/>
</dbReference>